<reference evidence="1 2" key="1">
    <citation type="submission" date="2018-11" db="EMBL/GenBank/DDBJ databases">
        <authorList>
            <consortium name="Pathogen Informatics"/>
        </authorList>
    </citation>
    <scope>NUCLEOTIDE SEQUENCE [LARGE SCALE GENOMIC DNA]</scope>
</reference>
<keyword evidence="2" id="KW-1185">Reference proteome</keyword>
<sequence>MGLPFLNFTLKYNFIYNSTCRNLCLPIVYYARNIGEFSYIFSYSFAIFLIKFSCSLYP</sequence>
<evidence type="ECO:0000313" key="2">
    <source>
        <dbReference type="Proteomes" id="UP000280834"/>
    </source>
</evidence>
<evidence type="ECO:0000313" key="1">
    <source>
        <dbReference type="EMBL" id="VDO08609.1"/>
    </source>
</evidence>
<dbReference type="Proteomes" id="UP000280834">
    <property type="component" value="Unassembled WGS sequence"/>
</dbReference>
<proteinExistence type="predicted"/>
<accession>A0A3P7SNY8</accession>
<organism evidence="1 2">
    <name type="scientific">Brugia timori</name>
    <dbReference type="NCBI Taxonomy" id="42155"/>
    <lineage>
        <taxon>Eukaryota</taxon>
        <taxon>Metazoa</taxon>
        <taxon>Ecdysozoa</taxon>
        <taxon>Nematoda</taxon>
        <taxon>Chromadorea</taxon>
        <taxon>Rhabditida</taxon>
        <taxon>Spirurina</taxon>
        <taxon>Spiruromorpha</taxon>
        <taxon>Filarioidea</taxon>
        <taxon>Onchocercidae</taxon>
        <taxon>Brugia</taxon>
    </lineage>
</organism>
<protein>
    <submittedName>
        <fullName evidence="1">Uncharacterized protein</fullName>
    </submittedName>
</protein>
<dbReference type="AlphaFoldDB" id="A0A3P7SNY8"/>
<gene>
    <name evidence="1" type="ORF">BTMF_LOCUS783</name>
</gene>
<dbReference type="EMBL" id="UZAG01000490">
    <property type="protein sequence ID" value="VDO08609.1"/>
    <property type="molecule type" value="Genomic_DNA"/>
</dbReference>
<name>A0A3P7SNY8_9BILA</name>